<protein>
    <recommendedName>
        <fullName evidence="4">TIGR04086 family membrane protein</fullName>
    </recommendedName>
</protein>
<evidence type="ECO:0000313" key="2">
    <source>
        <dbReference type="EMBL" id="BDV41951.1"/>
    </source>
</evidence>
<feature type="transmembrane region" description="Helical" evidence="1">
    <location>
        <begin position="99"/>
        <end position="120"/>
    </location>
</feature>
<dbReference type="Proteomes" id="UP001317705">
    <property type="component" value="Chromosome"/>
</dbReference>
<proteinExistence type="predicted"/>
<feature type="transmembrane region" description="Helical" evidence="1">
    <location>
        <begin position="76"/>
        <end position="93"/>
    </location>
</feature>
<feature type="transmembrane region" description="Helical" evidence="1">
    <location>
        <begin position="45"/>
        <end position="64"/>
    </location>
</feature>
<accession>A0ABM8EHR7</accession>
<dbReference type="RefSeq" id="WP_282002110.1">
    <property type="nucleotide sequence ID" value="NZ_AP027151.1"/>
</dbReference>
<evidence type="ECO:0000313" key="3">
    <source>
        <dbReference type="Proteomes" id="UP001317705"/>
    </source>
</evidence>
<gene>
    <name evidence="2" type="ORF">GURASL_08740</name>
</gene>
<sequence>METPIMRRMMIVLWGCIATYFILVSLAGLFVARSFDTVSGYRKETIESLLISLVFGATAAVGCFGLQQKKSWSRGVIFALSGASMLYASSFFANSQIQSSGSGLVAFLLAVSAISIVGIWKKEDSAQPDS</sequence>
<reference evidence="2 3" key="1">
    <citation type="submission" date="2022-12" db="EMBL/GenBank/DDBJ databases">
        <title>Polyphasic characterization of Geotalea uranireducens NIT-SL11 newly isolated from a complex of sewage sludge and microbially reduced graphene oxide.</title>
        <authorList>
            <person name="Xie L."/>
            <person name="Yoshida N."/>
            <person name="Meng L."/>
        </authorList>
    </citation>
    <scope>NUCLEOTIDE SEQUENCE [LARGE SCALE GENOMIC DNA]</scope>
    <source>
        <strain evidence="2 3">NIT-SL11</strain>
    </source>
</reference>
<feature type="transmembrane region" description="Helical" evidence="1">
    <location>
        <begin position="12"/>
        <end position="33"/>
    </location>
</feature>
<dbReference type="EMBL" id="AP027151">
    <property type="protein sequence ID" value="BDV41951.1"/>
    <property type="molecule type" value="Genomic_DNA"/>
</dbReference>
<name>A0ABM8EHR7_9BACT</name>
<evidence type="ECO:0000256" key="1">
    <source>
        <dbReference type="SAM" id="Phobius"/>
    </source>
</evidence>
<keyword evidence="1" id="KW-1133">Transmembrane helix</keyword>
<keyword evidence="1" id="KW-0812">Transmembrane</keyword>
<organism evidence="2 3">
    <name type="scientific">Geotalea uraniireducens</name>
    <dbReference type="NCBI Taxonomy" id="351604"/>
    <lineage>
        <taxon>Bacteria</taxon>
        <taxon>Pseudomonadati</taxon>
        <taxon>Thermodesulfobacteriota</taxon>
        <taxon>Desulfuromonadia</taxon>
        <taxon>Geobacterales</taxon>
        <taxon>Geobacteraceae</taxon>
        <taxon>Geotalea</taxon>
    </lineage>
</organism>
<keyword evidence="1" id="KW-0472">Membrane</keyword>
<keyword evidence="3" id="KW-1185">Reference proteome</keyword>
<evidence type="ECO:0008006" key="4">
    <source>
        <dbReference type="Google" id="ProtNLM"/>
    </source>
</evidence>